<dbReference type="Proteomes" id="UP000005732">
    <property type="component" value="Unassembled WGS sequence"/>
</dbReference>
<organism evidence="1 2">
    <name type="scientific">Rhizobium leguminosarum bv. trifolii WSM2297</name>
    <dbReference type="NCBI Taxonomy" id="754762"/>
    <lineage>
        <taxon>Bacteria</taxon>
        <taxon>Pseudomonadati</taxon>
        <taxon>Pseudomonadota</taxon>
        <taxon>Alphaproteobacteria</taxon>
        <taxon>Hyphomicrobiales</taxon>
        <taxon>Rhizobiaceae</taxon>
        <taxon>Rhizobium/Agrobacterium group</taxon>
        <taxon>Rhizobium</taxon>
    </lineage>
</organism>
<protein>
    <submittedName>
        <fullName evidence="1">Hemoglobin</fullName>
    </submittedName>
</protein>
<dbReference type="GO" id="GO:0020037">
    <property type="term" value="F:heme binding"/>
    <property type="evidence" value="ECO:0007669"/>
    <property type="project" value="InterPro"/>
</dbReference>
<sequence length="195" mass="21860">MVKGVWRSVTDCRKRERTALACYRKHLYGGCRITRRRGFGMDNEIQGRPAHVAAIRERAEAEMREMGVDAAFIDRLVETFYARVLAHPDLGPIFDARLSGRWPAHMAKMKSFWSAVAFRSGAYGGKPVQAHTGVSNLTPDLFPKWLSLFAATLDDVAPSPEAKAWFMATAERIAKSLTLSLFYNPALDDPARTTR</sequence>
<accession>J0WA84</accession>
<dbReference type="HOGENOM" id="CLU_104957_1_0_5"/>
<reference evidence="1 2" key="1">
    <citation type="submission" date="2012-02" db="EMBL/GenBank/DDBJ databases">
        <title>Improved High-Quality Draft Sequence of Rhizobium leguminosarum bv. trifolii WSM2297.</title>
        <authorList>
            <consortium name="US DOE Joint Genome Institute"/>
            <person name="Lucas S."/>
            <person name="Han J."/>
            <person name="Lapidus A."/>
            <person name="Cheng J.-F."/>
            <person name="Goodwin L."/>
            <person name="Pitluck S."/>
            <person name="Peters L."/>
            <person name="Ovchinnikova G."/>
            <person name="Zhang X."/>
            <person name="Detter J.C."/>
            <person name="Han C."/>
            <person name="Tapia R."/>
            <person name="Land M."/>
            <person name="Hauser L."/>
            <person name="Kyrpides N."/>
            <person name="Ivanova N."/>
            <person name="Pagani I."/>
            <person name="Brau L."/>
            <person name="Yates R."/>
            <person name="O'Hara G."/>
            <person name="Rui T."/>
            <person name="Howieson J."/>
            <person name="Reeve W."/>
            <person name="Woyke T."/>
        </authorList>
    </citation>
    <scope>NUCLEOTIDE SEQUENCE [LARGE SCALE GENOMIC DNA]</scope>
    <source>
        <strain evidence="1 2">WSM2297</strain>
    </source>
</reference>
<dbReference type="SUPFAM" id="SSF46458">
    <property type="entry name" value="Globin-like"/>
    <property type="match status" value="1"/>
</dbReference>
<proteinExistence type="predicted"/>
<name>J0WA84_RHILT</name>
<evidence type="ECO:0000313" key="1">
    <source>
        <dbReference type="EMBL" id="EJC82128.1"/>
    </source>
</evidence>
<dbReference type="EMBL" id="JH719395">
    <property type="protein sequence ID" value="EJC82128.1"/>
    <property type="molecule type" value="Genomic_DNA"/>
</dbReference>
<gene>
    <name evidence="1" type="ORF">Rleg4DRAFT_3834</name>
</gene>
<dbReference type="AlphaFoldDB" id="J0WA84"/>
<dbReference type="InterPro" id="IPR009050">
    <property type="entry name" value="Globin-like_sf"/>
</dbReference>
<evidence type="ECO:0000313" key="2">
    <source>
        <dbReference type="Proteomes" id="UP000005732"/>
    </source>
</evidence>
<dbReference type="CDD" id="cd08916">
    <property type="entry name" value="TrHb3_P"/>
    <property type="match status" value="1"/>
</dbReference>
<dbReference type="InterPro" id="IPR012292">
    <property type="entry name" value="Globin/Proto"/>
</dbReference>
<dbReference type="GO" id="GO:0019825">
    <property type="term" value="F:oxygen binding"/>
    <property type="evidence" value="ECO:0007669"/>
    <property type="project" value="InterPro"/>
</dbReference>
<dbReference type="Gene3D" id="1.10.490.10">
    <property type="entry name" value="Globins"/>
    <property type="match status" value="1"/>
</dbReference>